<sequence length="110" mass="12181">MDSETECVFSKFLMTPSCMVLLGKDAKQGDLEKLERWSRVKLMKINKAKCKAIYGEANRNAEAGTKTVLAGRSAAKSTVYIVSSVKVAALWGLEQSMSPFQDKSSRSRQQ</sequence>
<gene>
    <name evidence="1" type="ORF">HGM15179_007916</name>
</gene>
<organism evidence="1 2">
    <name type="scientific">Zosterops borbonicus</name>
    <dbReference type="NCBI Taxonomy" id="364589"/>
    <lineage>
        <taxon>Eukaryota</taxon>
        <taxon>Metazoa</taxon>
        <taxon>Chordata</taxon>
        <taxon>Craniata</taxon>
        <taxon>Vertebrata</taxon>
        <taxon>Euteleostomi</taxon>
        <taxon>Archelosauria</taxon>
        <taxon>Archosauria</taxon>
        <taxon>Dinosauria</taxon>
        <taxon>Saurischia</taxon>
        <taxon>Theropoda</taxon>
        <taxon>Coelurosauria</taxon>
        <taxon>Aves</taxon>
        <taxon>Neognathae</taxon>
        <taxon>Neoaves</taxon>
        <taxon>Telluraves</taxon>
        <taxon>Australaves</taxon>
        <taxon>Passeriformes</taxon>
        <taxon>Sylvioidea</taxon>
        <taxon>Zosteropidae</taxon>
        <taxon>Zosterops</taxon>
    </lineage>
</organism>
<evidence type="ECO:0000313" key="2">
    <source>
        <dbReference type="Proteomes" id="UP000796761"/>
    </source>
</evidence>
<dbReference type="Proteomes" id="UP000796761">
    <property type="component" value="Unassembled WGS sequence"/>
</dbReference>
<accession>A0A8K1GJB8</accession>
<evidence type="ECO:0000313" key="1">
    <source>
        <dbReference type="EMBL" id="TRZ19243.1"/>
    </source>
</evidence>
<name>A0A8K1GJB8_9PASS</name>
<dbReference type="AlphaFoldDB" id="A0A8K1GJB8"/>
<proteinExistence type="predicted"/>
<keyword evidence="2" id="KW-1185">Reference proteome</keyword>
<dbReference type="OrthoDB" id="10432518at2759"/>
<protein>
    <submittedName>
        <fullName evidence="1">Uncharacterized protein</fullName>
    </submittedName>
</protein>
<comment type="caution">
    <text evidence="1">The sequence shown here is derived from an EMBL/GenBank/DDBJ whole genome shotgun (WGS) entry which is preliminary data.</text>
</comment>
<dbReference type="EMBL" id="SWJQ01000193">
    <property type="protein sequence ID" value="TRZ19243.1"/>
    <property type="molecule type" value="Genomic_DNA"/>
</dbReference>
<reference evidence="1" key="1">
    <citation type="submission" date="2019-04" db="EMBL/GenBank/DDBJ databases">
        <title>Genome assembly of Zosterops borbonicus 15179.</title>
        <authorList>
            <person name="Leroy T."/>
            <person name="Anselmetti Y."/>
            <person name="Tilak M.-K."/>
            <person name="Nabholz B."/>
        </authorList>
    </citation>
    <scope>NUCLEOTIDE SEQUENCE</scope>
    <source>
        <strain evidence="1">HGM_15179</strain>
        <tissue evidence="1">Muscle</tissue>
    </source>
</reference>